<comment type="caution">
    <text evidence="2">The sequence shown here is derived from an EMBL/GenBank/DDBJ whole genome shotgun (WGS) entry which is preliminary data.</text>
</comment>
<accession>A0A0F9BQA0</accession>
<reference evidence="2" key="1">
    <citation type="journal article" date="2015" name="Nature">
        <title>Complex archaea that bridge the gap between prokaryotes and eukaryotes.</title>
        <authorList>
            <person name="Spang A."/>
            <person name="Saw J.H."/>
            <person name="Jorgensen S.L."/>
            <person name="Zaremba-Niedzwiedzka K."/>
            <person name="Martijn J."/>
            <person name="Lind A.E."/>
            <person name="van Eijk R."/>
            <person name="Schleper C."/>
            <person name="Guy L."/>
            <person name="Ettema T.J."/>
        </authorList>
    </citation>
    <scope>NUCLEOTIDE SEQUENCE</scope>
</reference>
<proteinExistence type="predicted"/>
<evidence type="ECO:0000256" key="1">
    <source>
        <dbReference type="SAM" id="MobiDB-lite"/>
    </source>
</evidence>
<dbReference type="EMBL" id="LAZR01036724">
    <property type="protein sequence ID" value="KKL24089.1"/>
    <property type="molecule type" value="Genomic_DNA"/>
</dbReference>
<dbReference type="AlphaFoldDB" id="A0A0F9BQA0"/>
<organism evidence="2">
    <name type="scientific">marine sediment metagenome</name>
    <dbReference type="NCBI Taxonomy" id="412755"/>
    <lineage>
        <taxon>unclassified sequences</taxon>
        <taxon>metagenomes</taxon>
        <taxon>ecological metagenomes</taxon>
    </lineage>
</organism>
<gene>
    <name evidence="2" type="ORF">LCGC14_2418820</name>
</gene>
<feature type="compositionally biased region" description="Pro residues" evidence="1">
    <location>
        <begin position="23"/>
        <end position="33"/>
    </location>
</feature>
<feature type="region of interest" description="Disordered" evidence="1">
    <location>
        <begin position="23"/>
        <end position="42"/>
    </location>
</feature>
<name>A0A0F9BQA0_9ZZZZ</name>
<evidence type="ECO:0000313" key="2">
    <source>
        <dbReference type="EMBL" id="KKL24089.1"/>
    </source>
</evidence>
<protein>
    <submittedName>
        <fullName evidence="2">Uncharacterized protein</fullName>
    </submittedName>
</protein>
<sequence>MKYYKFLHKGTYCTLHMKTELPPPGDPSPPIPNIQPSGSSGAGSGIGYHAYTKDILPYVAGDDYNKADLWIVQTHGHTISYHLAHDKLASVLPPHPMKCVVAESIELIEKVPFIVKDGRLYLL</sequence>